<evidence type="ECO:0000256" key="2">
    <source>
        <dbReference type="ARBA" id="ARBA00022679"/>
    </source>
</evidence>
<dbReference type="AlphaFoldDB" id="A0A2U1AVZ2"/>
<dbReference type="RefSeq" id="WP_206212539.1">
    <property type="nucleotide sequence ID" value="NZ_CABMMC010000011.1"/>
</dbReference>
<keyword evidence="2 5" id="KW-0808">Transferase</keyword>
<dbReference type="InterPro" id="IPR003699">
    <property type="entry name" value="QueA"/>
</dbReference>
<reference evidence="6 7" key="1">
    <citation type="submission" date="2018-04" db="EMBL/GenBank/DDBJ databases">
        <title>Genomic Encyclopedia of Type Strains, Phase IV (KMG-IV): sequencing the most valuable type-strain genomes for metagenomic binning, comparative biology and taxonomic classification.</title>
        <authorList>
            <person name="Goeker M."/>
        </authorList>
    </citation>
    <scope>NUCLEOTIDE SEQUENCE [LARGE SCALE GENOMIC DNA]</scope>
    <source>
        <strain evidence="6 7">DSM 14823</strain>
    </source>
</reference>
<dbReference type="EC" id="2.4.99.17" evidence="5"/>
<dbReference type="Gene3D" id="2.40.10.240">
    <property type="entry name" value="QueA-like"/>
    <property type="match status" value="1"/>
</dbReference>
<dbReference type="GeneID" id="78295619"/>
<dbReference type="Proteomes" id="UP000245959">
    <property type="component" value="Unassembled WGS sequence"/>
</dbReference>
<keyword evidence="3 5" id="KW-0949">S-adenosyl-L-methionine</keyword>
<dbReference type="InterPro" id="IPR036100">
    <property type="entry name" value="QueA_sf"/>
</dbReference>
<proteinExistence type="inferred from homology"/>
<dbReference type="HAMAP" id="MF_00113">
    <property type="entry name" value="QueA"/>
    <property type="match status" value="1"/>
</dbReference>
<keyword evidence="1 5" id="KW-0963">Cytoplasm</keyword>
<accession>A0A2U1AVZ2</accession>
<keyword evidence="4 5" id="KW-0671">Queuosine biosynthesis</keyword>
<dbReference type="NCBIfam" id="TIGR00113">
    <property type="entry name" value="queA"/>
    <property type="match status" value="1"/>
</dbReference>
<comment type="subcellular location">
    <subcellularLocation>
        <location evidence="5">Cytoplasm</location>
    </subcellularLocation>
</comment>
<dbReference type="SUPFAM" id="SSF111337">
    <property type="entry name" value="QueA-like"/>
    <property type="match status" value="1"/>
</dbReference>
<dbReference type="GO" id="GO:0005737">
    <property type="term" value="C:cytoplasm"/>
    <property type="evidence" value="ECO:0007669"/>
    <property type="project" value="UniProtKB-SubCell"/>
</dbReference>
<dbReference type="NCBIfam" id="NF001140">
    <property type="entry name" value="PRK00147.1"/>
    <property type="match status" value="1"/>
</dbReference>
<comment type="caution">
    <text evidence="6">The sequence shown here is derived from an EMBL/GenBank/DDBJ whole genome shotgun (WGS) entry which is preliminary data.</text>
</comment>
<comment type="pathway">
    <text evidence="5">tRNA modification; tRNA-queuosine biosynthesis.</text>
</comment>
<evidence type="ECO:0000256" key="1">
    <source>
        <dbReference type="ARBA" id="ARBA00022490"/>
    </source>
</evidence>
<evidence type="ECO:0000256" key="3">
    <source>
        <dbReference type="ARBA" id="ARBA00022691"/>
    </source>
</evidence>
<comment type="function">
    <text evidence="5">Transfers and isomerizes the ribose moiety from AdoMet to the 7-aminomethyl group of 7-deazaguanine (preQ1-tRNA) to give epoxyqueuosine (oQ-tRNA).</text>
</comment>
<comment type="subunit">
    <text evidence="5">Monomer.</text>
</comment>
<dbReference type="Gene3D" id="3.40.1780.10">
    <property type="entry name" value="QueA-like"/>
    <property type="match status" value="1"/>
</dbReference>
<sequence length="354" mass="39222">MLSTALFDYELPEELIAQHPAARRDGSRMMVLNRKSGECVIRPFSAIVDYLEPGDALIYNDTRVLRGRMYARKNSDPAGAKFELLLVEALDSERRRWNAMLKPGKRALPGVTAGLLDNDGSINSDGDSFCVIGRNGDGTFEIEFSTTDSDRLQQRYGHIPLPPYISRGDENADAERYQTVYAQKEGAVAAPTAGLHFTPEILAELKARGVGEAAVTLHVGPGTFKPVSVENAEEHQMHSEEYFLTPETAELVNSTRRTGHKVLAVGTTTVRVLESCVTPDGTVHAGHGKTRIFLYPPKPVLAEDMLLTNFHLPKSTLLMLVSCFCDREKVLAAYQVAIRERMRFFSYGDCMLLI</sequence>
<comment type="catalytic activity">
    <reaction evidence="5">
        <text>7-aminomethyl-7-carbaguanosine(34) in tRNA + S-adenosyl-L-methionine = epoxyqueuosine(34) in tRNA + adenine + L-methionine + 2 H(+)</text>
        <dbReference type="Rhea" id="RHEA:32155"/>
        <dbReference type="Rhea" id="RHEA-COMP:10342"/>
        <dbReference type="Rhea" id="RHEA-COMP:18582"/>
        <dbReference type="ChEBI" id="CHEBI:15378"/>
        <dbReference type="ChEBI" id="CHEBI:16708"/>
        <dbReference type="ChEBI" id="CHEBI:57844"/>
        <dbReference type="ChEBI" id="CHEBI:59789"/>
        <dbReference type="ChEBI" id="CHEBI:82833"/>
        <dbReference type="ChEBI" id="CHEBI:194443"/>
        <dbReference type="EC" id="2.4.99.17"/>
    </reaction>
</comment>
<keyword evidence="7" id="KW-1185">Reference proteome</keyword>
<comment type="similarity">
    <text evidence="5">Belongs to the QueA family.</text>
</comment>
<dbReference type="InterPro" id="IPR042118">
    <property type="entry name" value="QueA_dom1"/>
</dbReference>
<dbReference type="InterPro" id="IPR042119">
    <property type="entry name" value="QueA_dom2"/>
</dbReference>
<evidence type="ECO:0000256" key="5">
    <source>
        <dbReference type="HAMAP-Rule" id="MF_00113"/>
    </source>
</evidence>
<protein>
    <recommendedName>
        <fullName evidence="5">S-adenosylmethionine:tRNA ribosyltransferase-isomerase</fullName>
        <ecNumber evidence="5">2.4.99.17</ecNumber>
    </recommendedName>
    <alternativeName>
        <fullName evidence="5">Queuosine biosynthesis protein QueA</fullName>
    </alternativeName>
</protein>
<evidence type="ECO:0000313" key="6">
    <source>
        <dbReference type="EMBL" id="PVY40615.1"/>
    </source>
</evidence>
<dbReference type="GO" id="GO:0008616">
    <property type="term" value="P:tRNA queuosine(34) biosynthetic process"/>
    <property type="evidence" value="ECO:0007669"/>
    <property type="project" value="UniProtKB-UniRule"/>
</dbReference>
<dbReference type="PANTHER" id="PTHR30307:SF0">
    <property type="entry name" value="S-ADENOSYLMETHIONINE:TRNA RIBOSYLTRANSFERASE-ISOMERASE"/>
    <property type="match status" value="1"/>
</dbReference>
<dbReference type="PANTHER" id="PTHR30307">
    <property type="entry name" value="S-ADENOSYLMETHIONINE:TRNA RIBOSYLTRANSFERASE-ISOMERASE"/>
    <property type="match status" value="1"/>
</dbReference>
<gene>
    <name evidence="5" type="primary">queA</name>
    <name evidence="6" type="ORF">C8D82_11667</name>
</gene>
<dbReference type="UniPathway" id="UPA00392"/>
<keyword evidence="6" id="KW-0413">Isomerase</keyword>
<evidence type="ECO:0000256" key="4">
    <source>
        <dbReference type="ARBA" id="ARBA00022785"/>
    </source>
</evidence>
<dbReference type="Pfam" id="PF02547">
    <property type="entry name" value="Queuosine_synth"/>
    <property type="match status" value="1"/>
</dbReference>
<dbReference type="EMBL" id="QEKH01000016">
    <property type="protein sequence ID" value="PVY40615.1"/>
    <property type="molecule type" value="Genomic_DNA"/>
</dbReference>
<name>A0A2U1AVZ2_9BACT</name>
<dbReference type="GO" id="GO:0051075">
    <property type="term" value="F:S-adenosylmethionine:tRNA ribosyltransferase-isomerase activity"/>
    <property type="evidence" value="ECO:0007669"/>
    <property type="project" value="UniProtKB-EC"/>
</dbReference>
<evidence type="ECO:0000313" key="7">
    <source>
        <dbReference type="Proteomes" id="UP000245959"/>
    </source>
</evidence>
<organism evidence="6 7">
    <name type="scientific">Victivallis vadensis</name>
    <dbReference type="NCBI Taxonomy" id="172901"/>
    <lineage>
        <taxon>Bacteria</taxon>
        <taxon>Pseudomonadati</taxon>
        <taxon>Lentisphaerota</taxon>
        <taxon>Lentisphaeria</taxon>
        <taxon>Victivallales</taxon>
        <taxon>Victivallaceae</taxon>
        <taxon>Victivallis</taxon>
    </lineage>
</organism>